<organism evidence="1 2">
    <name type="scientific">Fictibacillus phosphorivorans</name>
    <dbReference type="NCBI Taxonomy" id="1221500"/>
    <lineage>
        <taxon>Bacteria</taxon>
        <taxon>Bacillati</taxon>
        <taxon>Bacillota</taxon>
        <taxon>Bacilli</taxon>
        <taxon>Bacillales</taxon>
        <taxon>Fictibacillaceae</taxon>
        <taxon>Fictibacillus</taxon>
    </lineage>
</organism>
<dbReference type="EMBL" id="LRFC01000005">
    <property type="protein sequence ID" value="KZE68056.1"/>
    <property type="molecule type" value="Genomic_DNA"/>
</dbReference>
<sequence>MITYDPKDVTVTVGSRFITGYAEGSMVECEKDEDNFSAKVSAQGEVSVAISNNPLGTITITLEQTSPDVKYLNSLANSKQVIPIWVKGPTEKAGGTKAMIKKPAGVTFADETEDREFEVQVFDYTVE</sequence>
<name>A0A161RUU9_9BACL</name>
<dbReference type="Pfam" id="PF11681">
    <property type="entry name" value="Phage_Tube_PhiTE"/>
    <property type="match status" value="1"/>
</dbReference>
<dbReference type="InterPro" id="IPR021695">
    <property type="entry name" value="Phage_KPP10_Orf10"/>
</dbReference>
<gene>
    <name evidence="1" type="ORF">AWM68_17220</name>
</gene>
<evidence type="ECO:0000313" key="1">
    <source>
        <dbReference type="EMBL" id="KZE68056.1"/>
    </source>
</evidence>
<evidence type="ECO:0000313" key="2">
    <source>
        <dbReference type="Proteomes" id="UP000076567"/>
    </source>
</evidence>
<protein>
    <recommendedName>
        <fullName evidence="3">DUF3277 domain-containing protein</fullName>
    </recommendedName>
</protein>
<keyword evidence="2" id="KW-1185">Reference proteome</keyword>
<reference evidence="2" key="1">
    <citation type="submission" date="2016-01" db="EMBL/GenBank/DDBJ databases">
        <title>Draft genome of Chromobacterium sp. F49.</title>
        <authorList>
            <person name="Hong K.W."/>
        </authorList>
    </citation>
    <scope>NUCLEOTIDE SEQUENCE [LARGE SCALE GENOMIC DNA]</scope>
    <source>
        <strain evidence="2">P7IIIA</strain>
    </source>
</reference>
<dbReference type="OrthoDB" id="2601963at2"/>
<comment type="caution">
    <text evidence="1">The sequence shown here is derived from an EMBL/GenBank/DDBJ whole genome shotgun (WGS) entry which is preliminary data.</text>
</comment>
<dbReference type="RefSeq" id="WP_066238249.1">
    <property type="nucleotide sequence ID" value="NZ_LRFC01000005.1"/>
</dbReference>
<accession>A0A161RUU9</accession>
<dbReference type="AlphaFoldDB" id="A0A161RUU9"/>
<dbReference type="Proteomes" id="UP000076567">
    <property type="component" value="Unassembled WGS sequence"/>
</dbReference>
<evidence type="ECO:0008006" key="3">
    <source>
        <dbReference type="Google" id="ProtNLM"/>
    </source>
</evidence>
<dbReference type="NCBIfam" id="NF047581">
    <property type="entry name" value="gp105_phage_fam"/>
    <property type="match status" value="1"/>
</dbReference>
<proteinExistence type="predicted"/>